<feature type="domain" description="N-acetyltransferase" evidence="1">
    <location>
        <begin position="38"/>
        <end position="174"/>
    </location>
</feature>
<evidence type="ECO:0000313" key="2">
    <source>
        <dbReference type="EMBL" id="BCU54805.1"/>
    </source>
</evidence>
<organism evidence="2 3">
    <name type="scientific">Enterobacter kobei</name>
    <dbReference type="NCBI Taxonomy" id="208224"/>
    <lineage>
        <taxon>Bacteria</taxon>
        <taxon>Pseudomonadati</taxon>
        <taxon>Pseudomonadota</taxon>
        <taxon>Gammaproteobacteria</taxon>
        <taxon>Enterobacterales</taxon>
        <taxon>Enterobacteriaceae</taxon>
        <taxon>Enterobacter</taxon>
        <taxon>Enterobacter cloacae complex</taxon>
    </lineage>
</organism>
<dbReference type="PANTHER" id="PTHR43441">
    <property type="entry name" value="RIBOSOMAL-PROTEIN-SERINE ACETYLTRANSFERASE"/>
    <property type="match status" value="1"/>
</dbReference>
<dbReference type="RefSeq" id="WP_088219228.1">
    <property type="nucleotide sequence ID" value="NZ_AP024590.1"/>
</dbReference>
<dbReference type="EMBL" id="AP024590">
    <property type="protein sequence ID" value="BCU54805.1"/>
    <property type="molecule type" value="Genomic_DNA"/>
</dbReference>
<evidence type="ECO:0000259" key="1">
    <source>
        <dbReference type="Pfam" id="PF13302"/>
    </source>
</evidence>
<protein>
    <submittedName>
        <fullName evidence="2">N-acetyltransferase</fullName>
    </submittedName>
</protein>
<name>A0AA86IQX9_9ENTR</name>
<dbReference type="InterPro" id="IPR051908">
    <property type="entry name" value="Ribosomal_N-acetyltransferase"/>
</dbReference>
<evidence type="ECO:0000313" key="3">
    <source>
        <dbReference type="Proteomes" id="UP000682928"/>
    </source>
</evidence>
<dbReference type="GO" id="GO:0005737">
    <property type="term" value="C:cytoplasm"/>
    <property type="evidence" value="ECO:0007669"/>
    <property type="project" value="TreeGrafter"/>
</dbReference>
<dbReference type="InterPro" id="IPR000182">
    <property type="entry name" value="GNAT_dom"/>
</dbReference>
<accession>A0AA86IQX9</accession>
<dbReference type="GO" id="GO:0008999">
    <property type="term" value="F:protein-N-terminal-alanine acetyltransferase activity"/>
    <property type="evidence" value="ECO:0007669"/>
    <property type="project" value="TreeGrafter"/>
</dbReference>
<proteinExistence type="predicted"/>
<dbReference type="Proteomes" id="UP000682928">
    <property type="component" value="Chromosome"/>
</dbReference>
<gene>
    <name evidence="2" type="ORF">ENKO_13990</name>
</gene>
<dbReference type="AlphaFoldDB" id="A0AA86IQX9"/>
<dbReference type="SUPFAM" id="SSF55729">
    <property type="entry name" value="Acyl-CoA N-acyltransferases (Nat)"/>
    <property type="match status" value="1"/>
</dbReference>
<reference evidence="2" key="1">
    <citation type="submission" date="2021-04" db="EMBL/GenBank/DDBJ databases">
        <title>Difference and commonality of drug resistance evolution in various bacteria. and drug sensitivity profiles.</title>
        <authorList>
            <person name="Maeda T."/>
            <person name="Shibai A."/>
            <person name="Kawada K."/>
            <person name="Kotani H."/>
            <person name="Tarusawa Y."/>
            <person name="Tanabe K."/>
            <person name="Furusawa C."/>
        </authorList>
    </citation>
    <scope>NUCLEOTIDE SEQUENCE</scope>
    <source>
        <strain evidence="2">JCM 8580</strain>
    </source>
</reference>
<sequence length="233" mass="27232">MQTQNRYGQIVGREIKEWSSRPHPEKVILQGNYTIVCPLAPDHAEDLYREWQSIDDDRDWTYLTATKPATKEACYQYFRDLSAEPKTLHFSVKDKNNGVVKGIFCVTGLDYENGGFHIADINWTPPMKRTRLSTEALFLMLEYFFDKLKFRRCEWRTNVNNLTSIASAERIGFKKEGVLREKRITKGHSEDIAVFSITIVDWMVISPAMKAWLRKENFDDRGRQVKKLSEFHG</sequence>
<dbReference type="Gene3D" id="3.40.630.30">
    <property type="match status" value="1"/>
</dbReference>
<dbReference type="PANTHER" id="PTHR43441:SF2">
    <property type="entry name" value="FAMILY ACETYLTRANSFERASE, PUTATIVE (AFU_ORTHOLOGUE AFUA_7G00850)-RELATED"/>
    <property type="match status" value="1"/>
</dbReference>
<dbReference type="InterPro" id="IPR016181">
    <property type="entry name" value="Acyl_CoA_acyltransferase"/>
</dbReference>
<dbReference type="GO" id="GO:1990189">
    <property type="term" value="F:protein N-terminal-serine acetyltransferase activity"/>
    <property type="evidence" value="ECO:0007669"/>
    <property type="project" value="TreeGrafter"/>
</dbReference>
<dbReference type="Pfam" id="PF13302">
    <property type="entry name" value="Acetyltransf_3"/>
    <property type="match status" value="1"/>
</dbReference>